<organism evidence="1 2">
    <name type="scientific">Desulfosarcina ovata subsp. ovata</name>
    <dbReference type="NCBI Taxonomy" id="2752305"/>
    <lineage>
        <taxon>Bacteria</taxon>
        <taxon>Pseudomonadati</taxon>
        <taxon>Thermodesulfobacteriota</taxon>
        <taxon>Desulfobacteria</taxon>
        <taxon>Desulfobacterales</taxon>
        <taxon>Desulfosarcinaceae</taxon>
        <taxon>Desulfosarcina</taxon>
    </lineage>
</organism>
<accession>A0A5K8ABJ3</accession>
<dbReference type="AlphaFoldDB" id="A0A5K8ABJ3"/>
<gene>
    <name evidence="1" type="ORF">DSCOOX_25000</name>
</gene>
<sequence>MALQTNRFTRLVVAGISLLSILISTGTVFGHHLWIIQNGDGYMVARGALPDRLDSYDPMIRQL</sequence>
<dbReference type="RefSeq" id="WP_155310535.1">
    <property type="nucleotide sequence ID" value="NZ_AP021879.1"/>
</dbReference>
<dbReference type="EMBL" id="AP021879">
    <property type="protein sequence ID" value="BBO89320.1"/>
    <property type="molecule type" value="Genomic_DNA"/>
</dbReference>
<evidence type="ECO:0000313" key="2">
    <source>
        <dbReference type="Proteomes" id="UP000422108"/>
    </source>
</evidence>
<protein>
    <submittedName>
        <fullName evidence="1">Uncharacterized protein</fullName>
    </submittedName>
</protein>
<name>A0A5K8ABJ3_9BACT</name>
<proteinExistence type="predicted"/>
<dbReference type="Proteomes" id="UP000422108">
    <property type="component" value="Chromosome"/>
</dbReference>
<reference evidence="1 2" key="1">
    <citation type="submission" date="2019-11" db="EMBL/GenBank/DDBJ databases">
        <title>Comparative genomics of hydrocarbon-degrading Desulfosarcina strains.</title>
        <authorList>
            <person name="Watanabe M."/>
            <person name="Kojima H."/>
            <person name="Fukui M."/>
        </authorList>
    </citation>
    <scope>NUCLEOTIDE SEQUENCE [LARGE SCALE GENOMIC DNA]</scope>
    <source>
        <strain evidence="2">oXyS1</strain>
    </source>
</reference>
<keyword evidence="2" id="KW-1185">Reference proteome</keyword>
<evidence type="ECO:0000313" key="1">
    <source>
        <dbReference type="EMBL" id="BBO89320.1"/>
    </source>
</evidence>